<dbReference type="PANTHER" id="PTHR43649">
    <property type="entry name" value="ARABINOSE-BINDING PROTEIN-RELATED"/>
    <property type="match status" value="1"/>
</dbReference>
<dbReference type="EMBL" id="SHKR01000012">
    <property type="protein sequence ID" value="RZU15934.1"/>
    <property type="molecule type" value="Genomic_DNA"/>
</dbReference>
<protein>
    <submittedName>
        <fullName evidence="6">Carbohydrate ABC transporter substrate-binding protein (CUT1 family)</fullName>
    </submittedName>
</protein>
<evidence type="ECO:0000256" key="4">
    <source>
        <dbReference type="ARBA" id="ARBA00022729"/>
    </source>
</evidence>
<evidence type="ECO:0000256" key="2">
    <source>
        <dbReference type="ARBA" id="ARBA00008520"/>
    </source>
</evidence>
<sequence length="453" mass="49385">MNSLISRRNLLKAGIAALAVPSLAACNNGAAARGPGEVIYWLWDSAQLPMYTECAKVFHEQNPQYTLTIEQYGWNDYWSKLVTGFISETAPDVFTGHSSKYPLFADKGQVLPIDEYVAKDNVDLSIYQKGLADRWIGADGKRYGLPKDWDTEVYFYNSAFTEAAGISTDQLNSMTWNPQDGGTFEQIIRRLTVDSKGRRGDQSGFDKENVKVYGLGYADAGGGDGQTSWSWYAASNGWKYSQGEPWGTKFFYGDPKFTDTIGWWRGLITKGLMPTYAQAKSGVDVTTSFGAGKYGMTPNGSWMLGTYGQLKQVKTKLARLPIGPVEKRMSMMNGLADTIWAGTKRRDASWAWVKFLGSQTAQDIVAKAGVVFPAVAASMPAAKAAFAKSGWDVTPFLEPVEAGDVFPYPANPNAADVTAVMTPAMESVMSFEAAPSSLAKANNDVNKILAVNS</sequence>
<comment type="similarity">
    <text evidence="2">Belongs to the bacterial solute-binding protein 1 family.</text>
</comment>
<dbReference type="GO" id="GO:0030313">
    <property type="term" value="C:cell envelope"/>
    <property type="evidence" value="ECO:0007669"/>
    <property type="project" value="UniProtKB-SubCell"/>
</dbReference>
<keyword evidence="7" id="KW-1185">Reference proteome</keyword>
<evidence type="ECO:0000313" key="6">
    <source>
        <dbReference type="EMBL" id="RZU15934.1"/>
    </source>
</evidence>
<evidence type="ECO:0000256" key="5">
    <source>
        <dbReference type="SAM" id="SignalP"/>
    </source>
</evidence>
<proteinExistence type="inferred from homology"/>
<accession>A0A4Q7WZB9</accession>
<dbReference type="InterPro" id="IPR006059">
    <property type="entry name" value="SBP"/>
</dbReference>
<evidence type="ECO:0000313" key="7">
    <source>
        <dbReference type="Proteomes" id="UP000292027"/>
    </source>
</evidence>
<comment type="caution">
    <text evidence="6">The sequence shown here is derived from an EMBL/GenBank/DDBJ whole genome shotgun (WGS) entry which is preliminary data.</text>
</comment>
<dbReference type="RefSeq" id="WP_130444871.1">
    <property type="nucleotide sequence ID" value="NZ_SHKR01000012.1"/>
</dbReference>
<dbReference type="SUPFAM" id="SSF53850">
    <property type="entry name" value="Periplasmic binding protein-like II"/>
    <property type="match status" value="1"/>
</dbReference>
<dbReference type="AlphaFoldDB" id="A0A4Q7WZB9"/>
<dbReference type="Proteomes" id="UP000292027">
    <property type="component" value="Unassembled WGS sequence"/>
</dbReference>
<keyword evidence="4 5" id="KW-0732">Signal</keyword>
<comment type="subcellular location">
    <subcellularLocation>
        <location evidence="1">Cell envelope</location>
    </subcellularLocation>
</comment>
<keyword evidence="3" id="KW-0813">Transport</keyword>
<dbReference type="InterPro" id="IPR006311">
    <property type="entry name" value="TAT_signal"/>
</dbReference>
<feature type="chain" id="PRO_5020715141" evidence="5">
    <location>
        <begin position="25"/>
        <end position="453"/>
    </location>
</feature>
<dbReference type="InterPro" id="IPR050490">
    <property type="entry name" value="Bact_solute-bd_prot1"/>
</dbReference>
<dbReference type="OrthoDB" id="1650177at2"/>
<gene>
    <name evidence="6" type="ORF">EV645_3476</name>
</gene>
<dbReference type="PROSITE" id="PS51257">
    <property type="entry name" value="PROKAR_LIPOPROTEIN"/>
    <property type="match status" value="1"/>
</dbReference>
<dbReference type="CDD" id="cd13585">
    <property type="entry name" value="PBP2_TMBP_like"/>
    <property type="match status" value="1"/>
</dbReference>
<name>A0A4Q7WZB9_9ACTN</name>
<evidence type="ECO:0000256" key="3">
    <source>
        <dbReference type="ARBA" id="ARBA00022448"/>
    </source>
</evidence>
<evidence type="ECO:0000256" key="1">
    <source>
        <dbReference type="ARBA" id="ARBA00004196"/>
    </source>
</evidence>
<dbReference type="PROSITE" id="PS51318">
    <property type="entry name" value="TAT"/>
    <property type="match status" value="1"/>
</dbReference>
<dbReference type="Gene3D" id="3.40.190.10">
    <property type="entry name" value="Periplasmic binding protein-like II"/>
    <property type="match status" value="1"/>
</dbReference>
<dbReference type="Pfam" id="PF01547">
    <property type="entry name" value="SBP_bac_1"/>
    <property type="match status" value="1"/>
</dbReference>
<organism evidence="6 7">
    <name type="scientific">Kribbella rubisoli</name>
    <dbReference type="NCBI Taxonomy" id="3075929"/>
    <lineage>
        <taxon>Bacteria</taxon>
        <taxon>Bacillati</taxon>
        <taxon>Actinomycetota</taxon>
        <taxon>Actinomycetes</taxon>
        <taxon>Propionibacteriales</taxon>
        <taxon>Kribbellaceae</taxon>
        <taxon>Kribbella</taxon>
    </lineage>
</organism>
<reference evidence="6 7" key="1">
    <citation type="journal article" date="2015" name="Stand. Genomic Sci.">
        <title>Genomic Encyclopedia of Bacterial and Archaeal Type Strains, Phase III: the genomes of soil and plant-associated and newly described type strains.</title>
        <authorList>
            <person name="Whitman W.B."/>
            <person name="Woyke T."/>
            <person name="Klenk H.P."/>
            <person name="Zhou Y."/>
            <person name="Lilburn T.G."/>
            <person name="Beck B.J."/>
            <person name="De Vos P."/>
            <person name="Vandamme P."/>
            <person name="Eisen J.A."/>
            <person name="Garrity G."/>
            <person name="Hugenholtz P."/>
            <person name="Kyrpides N.C."/>
        </authorList>
    </citation>
    <scope>NUCLEOTIDE SEQUENCE [LARGE SCALE GENOMIC DNA]</scope>
    <source>
        <strain evidence="6 7">VKM Ac-2540</strain>
    </source>
</reference>
<dbReference type="PANTHER" id="PTHR43649:SF31">
    <property type="entry name" value="SN-GLYCEROL-3-PHOSPHATE-BINDING PERIPLASMIC PROTEIN UGPB"/>
    <property type="match status" value="1"/>
</dbReference>
<feature type="signal peptide" evidence="5">
    <location>
        <begin position="1"/>
        <end position="24"/>
    </location>
</feature>